<keyword evidence="4 5" id="KW-0472">Membrane</keyword>
<dbReference type="Gene3D" id="1.20.120.550">
    <property type="entry name" value="Membrane associated eicosanoid/glutathione metabolism-like domain"/>
    <property type="match status" value="1"/>
</dbReference>
<evidence type="ECO:0000256" key="5">
    <source>
        <dbReference type="SAM" id="Phobius"/>
    </source>
</evidence>
<dbReference type="RefSeq" id="WP_002982303.1">
    <property type="nucleotide sequence ID" value="NZ_RQHF01000030.1"/>
</dbReference>
<dbReference type="SUPFAM" id="SSF161084">
    <property type="entry name" value="MAPEG domain-like"/>
    <property type="match status" value="1"/>
</dbReference>
<comment type="subcellular location">
    <subcellularLocation>
        <location evidence="1">Membrane</location>
    </subcellularLocation>
</comment>
<dbReference type="Proteomes" id="UP000298112">
    <property type="component" value="Unassembled WGS sequence"/>
</dbReference>
<name>A0ABY2NLZ7_9LEPT</name>
<comment type="caution">
    <text evidence="6">The sequence shown here is derived from an EMBL/GenBank/DDBJ whole genome shotgun (WGS) entry which is preliminary data.</text>
</comment>
<dbReference type="PANTHER" id="PTHR35371:SF1">
    <property type="entry name" value="BLR7753 PROTEIN"/>
    <property type="match status" value="1"/>
</dbReference>
<organism evidence="6 7">
    <name type="scientific">Leptospira vanthielii</name>
    <dbReference type="NCBI Taxonomy" id="293085"/>
    <lineage>
        <taxon>Bacteria</taxon>
        <taxon>Pseudomonadati</taxon>
        <taxon>Spirochaetota</taxon>
        <taxon>Spirochaetia</taxon>
        <taxon>Leptospirales</taxon>
        <taxon>Leptospiraceae</taxon>
        <taxon>Leptospira</taxon>
    </lineage>
</organism>
<evidence type="ECO:0000313" key="7">
    <source>
        <dbReference type="Proteomes" id="UP000298112"/>
    </source>
</evidence>
<keyword evidence="3 5" id="KW-1133">Transmembrane helix</keyword>
<protein>
    <submittedName>
        <fullName evidence="6">MAPEG family protein</fullName>
    </submittedName>
</protein>
<proteinExistence type="predicted"/>
<evidence type="ECO:0000256" key="2">
    <source>
        <dbReference type="ARBA" id="ARBA00022692"/>
    </source>
</evidence>
<reference evidence="7" key="1">
    <citation type="journal article" date="2019" name="PLoS Negl. Trop. Dis.">
        <title>Revisiting the worldwide diversity of Leptospira species in the environment.</title>
        <authorList>
            <person name="Vincent A.T."/>
            <person name="Schiettekatte O."/>
            <person name="Bourhy P."/>
            <person name="Veyrier F.J."/>
            <person name="Picardeau M."/>
        </authorList>
    </citation>
    <scope>NUCLEOTIDE SEQUENCE [LARGE SCALE GENOMIC DNA]</scope>
    <source>
        <strain evidence="7">201601955</strain>
    </source>
</reference>
<accession>A0ABY2NLZ7</accession>
<keyword evidence="7" id="KW-1185">Reference proteome</keyword>
<feature type="transmembrane region" description="Helical" evidence="5">
    <location>
        <begin position="80"/>
        <end position="100"/>
    </location>
</feature>
<evidence type="ECO:0000256" key="4">
    <source>
        <dbReference type="ARBA" id="ARBA00023136"/>
    </source>
</evidence>
<gene>
    <name evidence="6" type="ORF">EHQ95_14110</name>
</gene>
<dbReference type="InterPro" id="IPR001129">
    <property type="entry name" value="Membr-assoc_MAPEG"/>
</dbReference>
<evidence type="ECO:0000313" key="6">
    <source>
        <dbReference type="EMBL" id="TGM51440.1"/>
    </source>
</evidence>
<dbReference type="PANTHER" id="PTHR35371">
    <property type="entry name" value="INNER MEMBRANE PROTEIN"/>
    <property type="match status" value="1"/>
</dbReference>
<feature type="transmembrane region" description="Helical" evidence="5">
    <location>
        <begin position="112"/>
        <end position="129"/>
    </location>
</feature>
<evidence type="ECO:0000256" key="3">
    <source>
        <dbReference type="ARBA" id="ARBA00022989"/>
    </source>
</evidence>
<dbReference type="Pfam" id="PF01124">
    <property type="entry name" value="MAPEG"/>
    <property type="match status" value="1"/>
</dbReference>
<evidence type="ECO:0000256" key="1">
    <source>
        <dbReference type="ARBA" id="ARBA00004370"/>
    </source>
</evidence>
<keyword evidence="2 5" id="KW-0812">Transmembrane</keyword>
<sequence>MTIITICLLVAIGQIYLAKGIVAIAMAKEGKGYDNHHPRMQQAKLTGWGARANAAHQNGFEAFSIFSIAVLFNLLLEVDFYWLEILSLSFVGLRFLYIYLYIADLPKARSTIWTLGFLCTMAMYLLPLLP</sequence>
<dbReference type="InterPro" id="IPR023352">
    <property type="entry name" value="MAPEG-like_dom_sf"/>
</dbReference>
<dbReference type="EMBL" id="RQHF01000030">
    <property type="protein sequence ID" value="TGM51440.1"/>
    <property type="molecule type" value="Genomic_DNA"/>
</dbReference>